<dbReference type="InterPro" id="IPR047794">
    <property type="entry name" value="C45_proenzyme-like"/>
</dbReference>
<dbReference type="NCBIfam" id="NF040521">
    <property type="entry name" value="C45_proenzyme"/>
    <property type="match status" value="1"/>
</dbReference>
<dbReference type="Gene3D" id="3.60.60.10">
    <property type="entry name" value="Penicillin V Acylase, Chain A"/>
    <property type="match status" value="1"/>
</dbReference>
<evidence type="ECO:0000313" key="3">
    <source>
        <dbReference type="Proteomes" id="UP000198508"/>
    </source>
</evidence>
<accession>A0A1I0JWP1</accession>
<dbReference type="GeneID" id="93278234"/>
<sequence length="364" mass="40854">MINKELFPIIIASGTPYEIGLIHGREAKKQVDISISTYKAMFWDYSGIRWEDACNYARTFIPTINEYDPDYMEEIRGIADGSGYGIDEILALNVRSEIVLQGSQINSSNTDGCTTFVFTPQVTEGGKTLLGQNWDWKMTEQAGCIIMHIRQEKKPDITMVTEAGIIGKIGYNSAGIGVTLNALSSNMKVEGKVLPLHIAMRGMLDSRTLSDMIRATTCMNLSCCAHYMIASSKGEGVSLEVGPGDFDALYAEEGWLAHTNHFITPRLMYVKDTTRVSLPDSFLRLGRMRTMVRALDHKIRVADIKEMMADHTSYPDSICRHEDVLEPEGKRLGTIFSIIMDLEREEMYFAPGNPCTEEYHLIKF</sequence>
<reference evidence="3" key="1">
    <citation type="submission" date="2016-10" db="EMBL/GenBank/DDBJ databases">
        <authorList>
            <person name="Varghese N."/>
            <person name="Submissions S."/>
        </authorList>
    </citation>
    <scope>NUCLEOTIDE SEQUENCE [LARGE SCALE GENOMIC DNA]</scope>
    <source>
        <strain evidence="3">NLAE-zl-G277</strain>
    </source>
</reference>
<protein>
    <submittedName>
        <fullName evidence="2">Isopenicillin-N N-acyltransferase like protein</fullName>
    </submittedName>
</protein>
<dbReference type="AlphaFoldDB" id="A0A1I0JWP1"/>
<evidence type="ECO:0000313" key="2">
    <source>
        <dbReference type="EMBL" id="SEU15135.1"/>
    </source>
</evidence>
<keyword evidence="3" id="KW-1185">Reference proteome</keyword>
<name>A0A1I0JWP1_9FIRM</name>
<dbReference type="Proteomes" id="UP000198508">
    <property type="component" value="Unassembled WGS sequence"/>
</dbReference>
<dbReference type="InterPro" id="IPR005079">
    <property type="entry name" value="Peptidase_C45_hydrolase"/>
</dbReference>
<dbReference type="PANTHER" id="PTHR34180:SF1">
    <property type="entry name" value="BETA-ALANYL-DOPAMINE_CARCININE HYDROLASE"/>
    <property type="match status" value="1"/>
</dbReference>
<dbReference type="GO" id="GO:0016746">
    <property type="term" value="F:acyltransferase activity"/>
    <property type="evidence" value="ECO:0007669"/>
    <property type="project" value="UniProtKB-KW"/>
</dbReference>
<gene>
    <name evidence="2" type="ORF">SAMN05216313_13739</name>
</gene>
<dbReference type="RefSeq" id="WP_092370202.1">
    <property type="nucleotide sequence ID" value="NZ_DAINWJ010000628.1"/>
</dbReference>
<dbReference type="Pfam" id="PF03417">
    <property type="entry name" value="AAT"/>
    <property type="match status" value="1"/>
</dbReference>
<dbReference type="Gene3D" id="1.10.10.2120">
    <property type="match status" value="1"/>
</dbReference>
<evidence type="ECO:0000259" key="1">
    <source>
        <dbReference type="Pfam" id="PF03417"/>
    </source>
</evidence>
<dbReference type="STRING" id="460384.SAMN05216313_13739"/>
<dbReference type="PANTHER" id="PTHR34180">
    <property type="entry name" value="PEPTIDASE C45"/>
    <property type="match status" value="1"/>
</dbReference>
<keyword evidence="2" id="KW-0808">Transferase</keyword>
<feature type="domain" description="Peptidase C45 hydrolase" evidence="1">
    <location>
        <begin position="123"/>
        <end position="354"/>
    </location>
</feature>
<keyword evidence="2" id="KW-0012">Acyltransferase</keyword>
<dbReference type="EMBL" id="FOIM01000037">
    <property type="protein sequence ID" value="SEU15135.1"/>
    <property type="molecule type" value="Genomic_DNA"/>
</dbReference>
<dbReference type="InterPro" id="IPR047801">
    <property type="entry name" value="Peptidase_C45"/>
</dbReference>
<organism evidence="2 3">
    <name type="scientific">Enterocloster lavalensis</name>
    <dbReference type="NCBI Taxonomy" id="460384"/>
    <lineage>
        <taxon>Bacteria</taxon>
        <taxon>Bacillati</taxon>
        <taxon>Bacillota</taxon>
        <taxon>Clostridia</taxon>
        <taxon>Lachnospirales</taxon>
        <taxon>Lachnospiraceae</taxon>
        <taxon>Enterocloster</taxon>
    </lineage>
</organism>
<proteinExistence type="predicted"/>